<evidence type="ECO:0000256" key="1">
    <source>
        <dbReference type="ARBA" id="ARBA00023125"/>
    </source>
</evidence>
<reference evidence="4" key="1">
    <citation type="submission" date="2015-10" db="EMBL/GenBank/DDBJ databases">
        <title>Complete Genome Sequencing of Klebsiella sp. strain G5.</title>
        <authorList>
            <person name="Chan K.-G."/>
            <person name="Chen J.-W."/>
        </authorList>
    </citation>
    <scope>NUCLEOTIDE SEQUENCE [LARGE SCALE GENOMIC DNA]</scope>
    <source>
        <strain evidence="4">G5</strain>
    </source>
</reference>
<evidence type="ECO:0000313" key="3">
    <source>
        <dbReference type="EMBL" id="ALR76321.1"/>
    </source>
</evidence>
<dbReference type="GO" id="GO:0003677">
    <property type="term" value="F:DNA binding"/>
    <property type="evidence" value="ECO:0007669"/>
    <property type="project" value="UniProtKB-KW"/>
</dbReference>
<evidence type="ECO:0000259" key="2">
    <source>
        <dbReference type="PROSITE" id="PS50043"/>
    </source>
</evidence>
<dbReference type="PROSITE" id="PS50043">
    <property type="entry name" value="HTH_LUXR_2"/>
    <property type="match status" value="1"/>
</dbReference>
<dbReference type="CDD" id="cd06170">
    <property type="entry name" value="LuxR_C_like"/>
    <property type="match status" value="1"/>
</dbReference>
<sequence>MQKILILSRNTFYTAGLQRLIREIAGEQKVRIRFLAPQLPEEYRKADIILCDVPEFMTASHCQGAPPRRLRVKGNAGCRYIDLYETAFSQPQPPGDRHSASVTGKHSLARVRGILRDHLLASAPSYCHQAGERFPALNARECLVLRLTGQGLSLAEVAQQTGFTDKSVSYYRSSIMRKLNIRGAAGLYRYALYFSSLLAGGREES</sequence>
<dbReference type="InterPro" id="IPR000792">
    <property type="entry name" value="Tscrpt_reg_LuxR_C"/>
</dbReference>
<dbReference type="KEGG" id="kle:AO703_08435"/>
<dbReference type="PRINTS" id="PR00038">
    <property type="entry name" value="HTHLUXR"/>
</dbReference>
<evidence type="ECO:0000313" key="4">
    <source>
        <dbReference type="Proteomes" id="UP000069162"/>
    </source>
</evidence>
<name>A0A806XC58_9ENTR</name>
<gene>
    <name evidence="3" type="ORF">AO703_08435</name>
</gene>
<feature type="domain" description="HTH luxR-type" evidence="2">
    <location>
        <begin position="130"/>
        <end position="195"/>
    </location>
</feature>
<dbReference type="SMART" id="SM00421">
    <property type="entry name" value="HTH_LUXR"/>
    <property type="match status" value="1"/>
</dbReference>
<dbReference type="InterPro" id="IPR016032">
    <property type="entry name" value="Sig_transdc_resp-reg_C-effctor"/>
</dbReference>
<dbReference type="GO" id="GO:0006355">
    <property type="term" value="P:regulation of DNA-templated transcription"/>
    <property type="evidence" value="ECO:0007669"/>
    <property type="project" value="InterPro"/>
</dbReference>
<dbReference type="Gene3D" id="1.10.10.10">
    <property type="entry name" value="Winged helix-like DNA-binding domain superfamily/Winged helix DNA-binding domain"/>
    <property type="match status" value="1"/>
</dbReference>
<dbReference type="InterPro" id="IPR036388">
    <property type="entry name" value="WH-like_DNA-bd_sf"/>
</dbReference>
<dbReference type="AlphaFoldDB" id="A0A806XC58"/>
<protein>
    <recommendedName>
        <fullName evidence="2">HTH luxR-type domain-containing protein</fullName>
    </recommendedName>
</protein>
<dbReference type="EMBL" id="CP012871">
    <property type="protein sequence ID" value="ALR76321.1"/>
    <property type="molecule type" value="Genomic_DNA"/>
</dbReference>
<dbReference type="Proteomes" id="UP000069162">
    <property type="component" value="Chromosome"/>
</dbReference>
<keyword evidence="1" id="KW-0238">DNA-binding</keyword>
<dbReference type="SUPFAM" id="SSF46894">
    <property type="entry name" value="C-terminal effector domain of the bipartite response regulators"/>
    <property type="match status" value="1"/>
</dbReference>
<organism evidence="3 4">
    <name type="scientific">[Enterobacter] lignolyticus</name>
    <dbReference type="NCBI Taxonomy" id="1334193"/>
    <lineage>
        <taxon>Bacteria</taxon>
        <taxon>Pseudomonadati</taxon>
        <taxon>Pseudomonadota</taxon>
        <taxon>Gammaproteobacteria</taxon>
        <taxon>Enterobacterales</taxon>
        <taxon>Enterobacteriaceae</taxon>
        <taxon>Pluralibacter</taxon>
    </lineage>
</organism>
<dbReference type="Pfam" id="PF00196">
    <property type="entry name" value="GerE"/>
    <property type="match status" value="1"/>
</dbReference>
<proteinExistence type="predicted"/>
<accession>A0A806XC58</accession>
<dbReference type="RefSeq" id="WP_062740872.1">
    <property type="nucleotide sequence ID" value="NZ_CP012871.1"/>
</dbReference>